<feature type="signal peptide" evidence="1">
    <location>
        <begin position="1"/>
        <end position="22"/>
    </location>
</feature>
<dbReference type="SUPFAM" id="SSF52096">
    <property type="entry name" value="ClpP/crotonase"/>
    <property type="match status" value="1"/>
</dbReference>
<feature type="domain" description="Tail specific protease" evidence="2">
    <location>
        <begin position="251"/>
        <end position="403"/>
    </location>
</feature>
<feature type="chain" id="PRO_5018215631" evidence="1">
    <location>
        <begin position="23"/>
        <end position="527"/>
    </location>
</feature>
<accession>A0A3G8M155</accession>
<keyword evidence="4" id="KW-1185">Reference proteome</keyword>
<evidence type="ECO:0000256" key="1">
    <source>
        <dbReference type="SAM" id="SignalP"/>
    </source>
</evidence>
<dbReference type="OrthoDB" id="7168509at2"/>
<dbReference type="EMBL" id="CP034015">
    <property type="protein sequence ID" value="AZG74862.1"/>
    <property type="molecule type" value="Genomic_DNA"/>
</dbReference>
<dbReference type="GO" id="GO:0008236">
    <property type="term" value="F:serine-type peptidase activity"/>
    <property type="evidence" value="ECO:0007669"/>
    <property type="project" value="InterPro"/>
</dbReference>
<dbReference type="KEGG" id="slj:EGC82_20185"/>
<keyword evidence="1" id="KW-0732">Signal</keyword>
<dbReference type="Gene3D" id="3.90.226.10">
    <property type="entry name" value="2-enoyl-CoA Hydratase, Chain A, domain 1"/>
    <property type="match status" value="1"/>
</dbReference>
<dbReference type="AlphaFoldDB" id="A0A3G8M155"/>
<dbReference type="RefSeq" id="WP_124732339.1">
    <property type="nucleotide sequence ID" value="NZ_CBCSKC010000060.1"/>
</dbReference>
<protein>
    <submittedName>
        <fullName evidence="3">Peptidase</fullName>
    </submittedName>
</protein>
<evidence type="ECO:0000259" key="2">
    <source>
        <dbReference type="Pfam" id="PF03572"/>
    </source>
</evidence>
<reference evidence="4" key="1">
    <citation type="submission" date="2018-11" db="EMBL/GenBank/DDBJ databases">
        <title>Shewanella sp. M2.</title>
        <authorList>
            <person name="Hwang Y.J."/>
            <person name="Hwang C.Y."/>
        </authorList>
    </citation>
    <scope>NUCLEOTIDE SEQUENCE [LARGE SCALE GENOMIC DNA]</scope>
    <source>
        <strain evidence="4">LMG 19866</strain>
    </source>
</reference>
<evidence type="ECO:0000313" key="3">
    <source>
        <dbReference type="EMBL" id="AZG74862.1"/>
    </source>
</evidence>
<dbReference type="Gene3D" id="2.30.42.10">
    <property type="match status" value="1"/>
</dbReference>
<organism evidence="3 4">
    <name type="scientific">Shewanella livingstonensis</name>
    <dbReference type="NCBI Taxonomy" id="150120"/>
    <lineage>
        <taxon>Bacteria</taxon>
        <taxon>Pseudomonadati</taxon>
        <taxon>Pseudomonadota</taxon>
        <taxon>Gammaproteobacteria</taxon>
        <taxon>Alteromonadales</taxon>
        <taxon>Shewanellaceae</taxon>
        <taxon>Shewanella</taxon>
    </lineage>
</organism>
<dbReference type="GO" id="GO:0004175">
    <property type="term" value="F:endopeptidase activity"/>
    <property type="evidence" value="ECO:0007669"/>
    <property type="project" value="TreeGrafter"/>
</dbReference>
<dbReference type="SUPFAM" id="SSF50156">
    <property type="entry name" value="PDZ domain-like"/>
    <property type="match status" value="1"/>
</dbReference>
<dbReference type="PANTHER" id="PTHR32060:SF22">
    <property type="entry name" value="CARBOXYL-TERMINAL-PROCESSING PEPTIDASE 3, CHLOROPLASTIC"/>
    <property type="match status" value="1"/>
</dbReference>
<gene>
    <name evidence="3" type="ORF">EGC82_20185</name>
</gene>
<dbReference type="InterPro" id="IPR036034">
    <property type="entry name" value="PDZ_sf"/>
</dbReference>
<evidence type="ECO:0000313" key="4">
    <source>
        <dbReference type="Proteomes" id="UP000278035"/>
    </source>
</evidence>
<dbReference type="Gene3D" id="3.30.750.170">
    <property type="match status" value="1"/>
</dbReference>
<dbReference type="GO" id="GO:0006508">
    <property type="term" value="P:proteolysis"/>
    <property type="evidence" value="ECO:0007669"/>
    <property type="project" value="InterPro"/>
</dbReference>
<proteinExistence type="predicted"/>
<dbReference type="Proteomes" id="UP000278035">
    <property type="component" value="Chromosome"/>
</dbReference>
<dbReference type="PANTHER" id="PTHR32060">
    <property type="entry name" value="TAIL-SPECIFIC PROTEASE"/>
    <property type="match status" value="1"/>
</dbReference>
<dbReference type="Pfam" id="PF03572">
    <property type="entry name" value="Peptidase_S41"/>
    <property type="match status" value="1"/>
</dbReference>
<dbReference type="InterPro" id="IPR029045">
    <property type="entry name" value="ClpP/crotonase-like_dom_sf"/>
</dbReference>
<sequence length="527" mass="56502">MQLLSSNILAPFIISASLLLTACGGGGSSIGDSSSGGNNNSGSTAPQWVTGQFADDSTLANQCSAPLTQKLWLRSWSNDTYLWYNEIADRNPAPYSVAEYFELLKTDELSDTGNLKDNFHFSMSTAEWELLNGSGASVGYGMTLNLRNPSPGISRQVTVAYNEPNSPASNAGISRGTLIVTVDGVSVADANDSDSIDTINAGLFPMTSTKQTVFIVRDLGAQANRTVTLSAGNIVSKPVQNTKTIQTANGKVGYLQFNSHIATAEKGLYDAMTLLSNAQVNDLVLDIRYNGGGLLALASQLGYMIAGDEATANHIFERTSFNKKYTTINPVTRETLSPMPFISESVGFNTSLLRSGLSLPTLNLKRVFVLTTPDTCSASEALMNALRGIDIEVIQLGDTTCGKPYGFYPTNNCATTYFTIQFKGVNDKGFGEYSDGFMPSTNPTIDSEVPGCVLADDLGHALGDTNERLLSAALFYRDNNRCPATATAVARAPTKNTFVDPGFMLQDTRNQNMLKNNRILLPSALDQ</sequence>
<dbReference type="InterPro" id="IPR005151">
    <property type="entry name" value="Tail-specific_protease"/>
</dbReference>
<name>A0A3G8M155_9GAMM</name>